<dbReference type="GO" id="GO:0032580">
    <property type="term" value="C:Golgi cisterna membrane"/>
    <property type="evidence" value="ECO:0007669"/>
    <property type="project" value="UniProtKB-SubCell"/>
</dbReference>
<gene>
    <name evidence="10" type="primary">100634635</name>
</gene>
<reference evidence="11" key="1">
    <citation type="journal article" date="2010" name="Nature">
        <title>The Amphimedon queenslandica genome and the evolution of animal complexity.</title>
        <authorList>
            <person name="Srivastava M."/>
            <person name="Simakov O."/>
            <person name="Chapman J."/>
            <person name="Fahey B."/>
            <person name="Gauthier M.E."/>
            <person name="Mitros T."/>
            <person name="Richards G.S."/>
            <person name="Conaco C."/>
            <person name="Dacre M."/>
            <person name="Hellsten U."/>
            <person name="Larroux C."/>
            <person name="Putnam N.H."/>
            <person name="Stanke M."/>
            <person name="Adamska M."/>
            <person name="Darling A."/>
            <person name="Degnan S.M."/>
            <person name="Oakley T.H."/>
            <person name="Plachetzki D.C."/>
            <person name="Zhai Y."/>
            <person name="Adamski M."/>
            <person name="Calcino A."/>
            <person name="Cummins S.F."/>
            <person name="Goodstein D.M."/>
            <person name="Harris C."/>
            <person name="Jackson D.J."/>
            <person name="Leys S.P."/>
            <person name="Shu S."/>
            <person name="Woodcroft B.J."/>
            <person name="Vervoort M."/>
            <person name="Kosik K.S."/>
            <person name="Manning G."/>
            <person name="Degnan B.M."/>
            <person name="Rokhsar D.S."/>
        </authorList>
    </citation>
    <scope>NUCLEOTIDE SEQUENCE [LARGE SCALE GENOMIC DNA]</scope>
</reference>
<name>A0A1X7VL14_AMPQE</name>
<dbReference type="InterPro" id="IPR051227">
    <property type="entry name" value="CS_glycosyltransferase"/>
</dbReference>
<evidence type="ECO:0000256" key="4">
    <source>
        <dbReference type="ARBA" id="ARBA00022692"/>
    </source>
</evidence>
<comment type="similarity">
    <text evidence="2 9">Belongs to the chondroitin N-acetylgalactosaminyltransferase family.</text>
</comment>
<dbReference type="InterPro" id="IPR008428">
    <property type="entry name" value="Chond_GalNAc"/>
</dbReference>
<dbReference type="Pfam" id="PF05679">
    <property type="entry name" value="CHGN"/>
    <property type="match status" value="1"/>
</dbReference>
<dbReference type="AlphaFoldDB" id="A0A1X7VL14"/>
<protein>
    <recommendedName>
        <fullName evidence="9">Hexosyltransferase</fullName>
        <ecNumber evidence="9">2.4.1.-</ecNumber>
    </recommendedName>
</protein>
<keyword evidence="11" id="KW-1185">Reference proteome</keyword>
<keyword evidence="7 9" id="KW-0333">Golgi apparatus</keyword>
<dbReference type="InParanoid" id="A0A1X7VL14"/>
<dbReference type="EnsemblMetazoa" id="Aqu2.1.41076_001">
    <property type="protein sequence ID" value="Aqu2.1.41076_001"/>
    <property type="gene ID" value="Aqu2.1.41076"/>
</dbReference>
<dbReference type="Proteomes" id="UP000007879">
    <property type="component" value="Unassembled WGS sequence"/>
</dbReference>
<evidence type="ECO:0000256" key="9">
    <source>
        <dbReference type="RuleBase" id="RU364016"/>
    </source>
</evidence>
<evidence type="ECO:0000313" key="10">
    <source>
        <dbReference type="EnsemblMetazoa" id="Aqu2.1.41076_001"/>
    </source>
</evidence>
<evidence type="ECO:0000256" key="6">
    <source>
        <dbReference type="ARBA" id="ARBA00022989"/>
    </source>
</evidence>
<evidence type="ECO:0000256" key="7">
    <source>
        <dbReference type="ARBA" id="ARBA00023034"/>
    </source>
</evidence>
<dbReference type="PANTHER" id="PTHR12369">
    <property type="entry name" value="CHONDROITIN SYNTHASE"/>
    <property type="match status" value="1"/>
</dbReference>
<feature type="transmembrane region" description="Helical" evidence="9">
    <location>
        <begin position="12"/>
        <end position="35"/>
    </location>
</feature>
<dbReference type="Gene3D" id="3.90.550.50">
    <property type="match status" value="1"/>
</dbReference>
<dbReference type="GO" id="GO:0008376">
    <property type="term" value="F:acetylgalactosaminyltransferase activity"/>
    <property type="evidence" value="ECO:0007669"/>
    <property type="project" value="InterPro"/>
</dbReference>
<proteinExistence type="inferred from homology"/>
<evidence type="ECO:0000256" key="2">
    <source>
        <dbReference type="ARBA" id="ARBA00009239"/>
    </source>
</evidence>
<dbReference type="PANTHER" id="PTHR12369:SF11">
    <property type="entry name" value="HEXOSYLTRANSFERASE"/>
    <property type="match status" value="1"/>
</dbReference>
<organism evidence="10">
    <name type="scientific">Amphimedon queenslandica</name>
    <name type="common">Sponge</name>
    <dbReference type="NCBI Taxonomy" id="400682"/>
    <lineage>
        <taxon>Eukaryota</taxon>
        <taxon>Metazoa</taxon>
        <taxon>Porifera</taxon>
        <taxon>Demospongiae</taxon>
        <taxon>Heteroscleromorpha</taxon>
        <taxon>Haplosclerida</taxon>
        <taxon>Niphatidae</taxon>
        <taxon>Amphimedon</taxon>
    </lineage>
</organism>
<accession>A0A1X7VL14</accession>
<dbReference type="STRING" id="400682.A0A1X7VL14"/>
<evidence type="ECO:0000313" key="11">
    <source>
        <dbReference type="Proteomes" id="UP000007879"/>
    </source>
</evidence>
<dbReference type="FunCoup" id="A0A1X7VL14">
    <property type="interactions" value="168"/>
</dbReference>
<evidence type="ECO:0000256" key="8">
    <source>
        <dbReference type="ARBA" id="ARBA00023136"/>
    </source>
</evidence>
<evidence type="ECO:0000256" key="3">
    <source>
        <dbReference type="ARBA" id="ARBA00022679"/>
    </source>
</evidence>
<dbReference type="InterPro" id="IPR029044">
    <property type="entry name" value="Nucleotide-diphossugar_trans"/>
</dbReference>
<keyword evidence="5 9" id="KW-0735">Signal-anchor</keyword>
<dbReference type="EnsemblMetazoa" id="XM_011411476.2">
    <property type="protein sequence ID" value="XP_011409778.2"/>
    <property type="gene ID" value="LOC100634635"/>
</dbReference>
<sequence length="778" mass="90081">MAKGSLQEKIYFCIGFVTGVVFSSLLAILLTNYSFSTINYYYYYNEKIFTIPGASLGPGVFYYEDKSQDPLSKSPPLIQEKYISEEEEEERRFKSDELLSEERKERPLGRQKASNLMVVLMSNERGGGRPNCQLQEYQELIKDTWGNNFNNIFLVEDKRCKTSGEGERKGISWLRKNDSFSYSYDDGYLNINKLLTKLHNALTSEHHWVLFVQPETYVNLKRLALLLDSHRYFDDLVFGKSSSAHYKGLNGGVLSACGPNGGIVMSRRALARLIREGSTCLIGLESPPPLSTIAHCIADNLLIDCSSHLPMLNSFDEDFILNDDKLSSLKYLYKQVTIHPVRSRYSYYTLNYYYTQLEYNETASGIRNLQRNMKRLLSKMAEANPKKTSPVPGFIFANDYPMYEAPPTDMSELQAWMYFDSDSIYIDRDMDPKWKLGHWKNEIDLALLEALRLANNDYHTDLVYHNIINGYLKHSPNGGRYILDVEFKEANNPYVTLQRRFSFMRPYQSSFLKLPAKNLDTEVINFIVPISSVGSRLDQFFVMYESLIPVSLNHLHLILVVYNNDDIGKCRELISRYHKLYPSSKFSIVQGKGTFARAKALDAGTSILNDGDLMFFCDVDMDVTPEFLHRCRLNTVRGKQVYYPEVFKMYNMKYVYKLSRMPKHLSISRKHGHWGYYSYGMLCMYKGDYVKSGKLDTTYYGWGREDFEFHKRIIDYGYDVVRAPDPGLVHRWHPKVCNPNGQWKGDCISSQTESMADRKELGRYVLELEKNSSHLFCI</sequence>
<reference evidence="10" key="2">
    <citation type="submission" date="2017-05" db="UniProtKB">
        <authorList>
            <consortium name="EnsemblMetazoa"/>
        </authorList>
    </citation>
    <scope>IDENTIFICATION</scope>
</reference>
<dbReference type="EC" id="2.4.1.-" evidence="9"/>
<keyword evidence="6 9" id="KW-1133">Transmembrane helix</keyword>
<keyword evidence="4 9" id="KW-0812">Transmembrane</keyword>
<comment type="subcellular location">
    <subcellularLocation>
        <location evidence="1 9">Golgi apparatus</location>
        <location evidence="1 9">Golgi stack membrane</location>
        <topology evidence="1 9">Single-pass type II membrane protein</topology>
    </subcellularLocation>
</comment>
<dbReference type="KEGG" id="aqu:100634635"/>
<dbReference type="Gene3D" id="3.90.550.10">
    <property type="entry name" value="Spore Coat Polysaccharide Biosynthesis Protein SpsA, Chain A"/>
    <property type="match status" value="1"/>
</dbReference>
<dbReference type="OrthoDB" id="431432at2759"/>
<keyword evidence="8 9" id="KW-0472">Membrane</keyword>
<dbReference type="SUPFAM" id="SSF53448">
    <property type="entry name" value="Nucleotide-diphospho-sugar transferases"/>
    <property type="match status" value="1"/>
</dbReference>
<evidence type="ECO:0000256" key="1">
    <source>
        <dbReference type="ARBA" id="ARBA00004447"/>
    </source>
</evidence>
<keyword evidence="3 9" id="KW-0808">Transferase</keyword>
<evidence type="ECO:0000256" key="5">
    <source>
        <dbReference type="ARBA" id="ARBA00022968"/>
    </source>
</evidence>